<evidence type="ECO:0000313" key="5">
    <source>
        <dbReference type="Proteomes" id="UP000448877"/>
    </source>
</evidence>
<gene>
    <name evidence="4" type="ORF">F2Y81_10455</name>
</gene>
<dbReference type="AlphaFoldDB" id="A0A642PXY2"/>
<feature type="domain" description="Glycosyl hydrolase family 95 catalytic" evidence="3">
    <location>
        <begin position="306"/>
        <end position="720"/>
    </location>
</feature>
<dbReference type="Pfam" id="PF21307">
    <property type="entry name" value="Glyco_hydro_95_C"/>
    <property type="match status" value="1"/>
</dbReference>
<feature type="domain" description="Alpha fucosidase A-like C-terminal" evidence="2">
    <location>
        <begin position="739"/>
        <end position="803"/>
    </location>
</feature>
<dbReference type="InterPro" id="IPR027414">
    <property type="entry name" value="GH95_N_dom"/>
</dbReference>
<name>A0A642PXY2_9BACE</name>
<feature type="domain" description="Glycosyl hydrolase family 95 N-terminal" evidence="1">
    <location>
        <begin position="35"/>
        <end position="278"/>
    </location>
</feature>
<dbReference type="GO" id="GO:0004560">
    <property type="term" value="F:alpha-L-fucosidase activity"/>
    <property type="evidence" value="ECO:0007669"/>
    <property type="project" value="InterPro"/>
</dbReference>
<organism evidence="4 5">
    <name type="scientific">Bacteroides cellulosilyticus</name>
    <dbReference type="NCBI Taxonomy" id="246787"/>
    <lineage>
        <taxon>Bacteria</taxon>
        <taxon>Pseudomonadati</taxon>
        <taxon>Bacteroidota</taxon>
        <taxon>Bacteroidia</taxon>
        <taxon>Bacteroidales</taxon>
        <taxon>Bacteroidaceae</taxon>
        <taxon>Bacteroides</taxon>
    </lineage>
</organism>
<evidence type="ECO:0000313" key="4">
    <source>
        <dbReference type="EMBL" id="KAA5418860.1"/>
    </source>
</evidence>
<dbReference type="EMBL" id="VVYV01000015">
    <property type="protein sequence ID" value="KAA5418860.1"/>
    <property type="molecule type" value="Genomic_DNA"/>
</dbReference>
<evidence type="ECO:0000259" key="1">
    <source>
        <dbReference type="Pfam" id="PF14498"/>
    </source>
</evidence>
<evidence type="ECO:0000259" key="3">
    <source>
        <dbReference type="Pfam" id="PF22124"/>
    </source>
</evidence>
<sequence length="815" mass="92976">MMKIEKYKISFLVTVLSGFISVGMAQAPFSKNYTIWYDKPAEIWEEALPIGNGRLGAMCFGGIHEEKLQLNDVTIWSGEPQPNSDRTDAYKKLPEIREALRNRDYKLAEVLTHQYMTCNSVSNEDIYNTIYSSSYQTLGDLSLKFKLPEGEMGSYRRWLDITRAISGVDFKIGEYSFSREIFSSAPDSVIVMKLGTDMKGGLSFSMLLDRKFSAVTTSDFHGLVMKGNTDYMEHRGNCDYEARVKVVADGGRVSNSKGKISVQGADSAYVYITCQTSYILDYKKNYRRAIDSKDAVRKLNIVSRKKYDDVKSIHVADYQGIFNRLSLNLGNNKSIDIPTDQRLTRFNEKSDDLGFVDLFYQFGRYLMISSSRENNPLPGNCQGIWGDGYKLPWHSDYKANINYQMNYWMVEASNLSECHIPMLRLTASLVEPGRKTAQSYFNASGWMYAMMTNAWGWTSPGQYTIWGSFFGGSGWACQDFWEHYAYTQDKEYLRKVYPILKEACEFYLSVLIENKDGYLVTSPSTSPENRYIAPDGSRVAVTEGSTIELSIIRNLFSNTIYATGILNEDNSFKEILEKSLARLRPLQIGRAGQLMEWNDDFDLNAEDIRHRHVSHLFALHPGREIIPFEHKELAEAAKRSLQIRGDEGTGWSLAWKINFWARLLEGDYAYKLLCRQLKLVRSNDTNYSNQGGTYPNLFDAHPPFQIDGNYGFVSGVNEMLLQSHEMYIDPSSPNEDLYVIRILPALPQKIREGKISGIRARGGFELSFEWKDGRLVNAVITSLADKQARVFYQEKEISLNIAKGETKELNELCKN</sequence>
<dbReference type="Pfam" id="PF22124">
    <property type="entry name" value="Glyco_hydro_95_cat"/>
    <property type="match status" value="1"/>
</dbReference>
<evidence type="ECO:0000259" key="2">
    <source>
        <dbReference type="Pfam" id="PF21307"/>
    </source>
</evidence>
<protein>
    <submittedName>
        <fullName evidence="4">Glycoside hydrolase family 95 protein</fullName>
    </submittedName>
</protein>
<comment type="caution">
    <text evidence="4">The sequence shown here is derived from an EMBL/GenBank/DDBJ whole genome shotgun (WGS) entry which is preliminary data.</text>
</comment>
<dbReference type="GO" id="GO:0005975">
    <property type="term" value="P:carbohydrate metabolic process"/>
    <property type="evidence" value="ECO:0007669"/>
    <property type="project" value="InterPro"/>
</dbReference>
<dbReference type="Proteomes" id="UP000448877">
    <property type="component" value="Unassembled WGS sequence"/>
</dbReference>
<dbReference type="PANTHER" id="PTHR31084:SF0">
    <property type="entry name" value="ALPHA-L-FUCOSIDASE 2"/>
    <property type="match status" value="1"/>
</dbReference>
<dbReference type="InterPro" id="IPR049053">
    <property type="entry name" value="AFCA-like_C"/>
</dbReference>
<reference evidence="4 5" key="1">
    <citation type="journal article" date="2019" name="Nat. Med.">
        <title>A library of human gut bacterial isolates paired with longitudinal multiomics data enables mechanistic microbiome research.</title>
        <authorList>
            <person name="Poyet M."/>
            <person name="Groussin M."/>
            <person name="Gibbons S.M."/>
            <person name="Avila-Pacheco J."/>
            <person name="Jiang X."/>
            <person name="Kearney S.M."/>
            <person name="Perrotta A.R."/>
            <person name="Berdy B."/>
            <person name="Zhao S."/>
            <person name="Lieberman T.D."/>
            <person name="Swanson P.K."/>
            <person name="Smith M."/>
            <person name="Roesemann S."/>
            <person name="Alexander J.E."/>
            <person name="Rich S.A."/>
            <person name="Livny J."/>
            <person name="Vlamakis H."/>
            <person name="Clish C."/>
            <person name="Bullock K."/>
            <person name="Deik A."/>
            <person name="Scott J."/>
            <person name="Pierce K.A."/>
            <person name="Xavier R.J."/>
            <person name="Alm E.J."/>
        </authorList>
    </citation>
    <scope>NUCLEOTIDE SEQUENCE [LARGE SCALE GENOMIC DNA]</scope>
    <source>
        <strain evidence="4 5">BIOML-A6</strain>
    </source>
</reference>
<dbReference type="RefSeq" id="WP_149919802.1">
    <property type="nucleotide sequence ID" value="NZ_VVYV01000015.1"/>
</dbReference>
<proteinExistence type="predicted"/>
<dbReference type="SUPFAM" id="SSF48208">
    <property type="entry name" value="Six-hairpin glycosidases"/>
    <property type="match status" value="1"/>
</dbReference>
<dbReference type="InterPro" id="IPR012341">
    <property type="entry name" value="6hp_glycosidase-like_sf"/>
</dbReference>
<dbReference type="PANTHER" id="PTHR31084">
    <property type="entry name" value="ALPHA-L-FUCOSIDASE 2"/>
    <property type="match status" value="1"/>
</dbReference>
<dbReference type="PIRSF" id="PIRSF007663">
    <property type="entry name" value="UCP007663"/>
    <property type="match status" value="1"/>
</dbReference>
<accession>A0A642PXY2</accession>
<dbReference type="Pfam" id="PF14498">
    <property type="entry name" value="Glyco_hyd_65N_2"/>
    <property type="match status" value="1"/>
</dbReference>
<dbReference type="Gene3D" id="1.50.10.10">
    <property type="match status" value="1"/>
</dbReference>
<dbReference type="InterPro" id="IPR008928">
    <property type="entry name" value="6-hairpin_glycosidase_sf"/>
</dbReference>
<dbReference type="InterPro" id="IPR016518">
    <property type="entry name" value="Alpha-L-fucosidase"/>
</dbReference>
<keyword evidence="4" id="KW-0378">Hydrolase</keyword>
<dbReference type="InterPro" id="IPR054363">
    <property type="entry name" value="GH95_cat"/>
</dbReference>